<protein>
    <submittedName>
        <fullName evidence="1">Uncharacterized protein</fullName>
    </submittedName>
</protein>
<gene>
    <name evidence="2" type="ORF">MM415A00502_0003</name>
    <name evidence="1" type="ORF">TM448A01450_0006</name>
</gene>
<accession>A0A6H1ZRB0</accession>
<dbReference type="EMBL" id="MT144152">
    <property type="protein sequence ID" value="QJA49740.1"/>
    <property type="molecule type" value="Genomic_DNA"/>
</dbReference>
<organism evidence="1">
    <name type="scientific">viral metagenome</name>
    <dbReference type="NCBI Taxonomy" id="1070528"/>
    <lineage>
        <taxon>unclassified sequences</taxon>
        <taxon>metagenomes</taxon>
        <taxon>organismal metagenomes</taxon>
    </lineage>
</organism>
<evidence type="ECO:0000313" key="1">
    <source>
        <dbReference type="EMBL" id="QJA49740.1"/>
    </source>
</evidence>
<sequence length="52" mass="6252">MIHNTTTEHKLYMRFDCGFTDWKAIIDLKDLNIDINDFEKYMEELGVEVVKK</sequence>
<reference evidence="1" key="1">
    <citation type="submission" date="2020-03" db="EMBL/GenBank/DDBJ databases">
        <title>The deep terrestrial virosphere.</title>
        <authorList>
            <person name="Holmfeldt K."/>
            <person name="Nilsson E."/>
            <person name="Simone D."/>
            <person name="Lopez-Fernandez M."/>
            <person name="Wu X."/>
            <person name="de Brujin I."/>
            <person name="Lundin D."/>
            <person name="Andersson A."/>
            <person name="Bertilsson S."/>
            <person name="Dopson M."/>
        </authorList>
    </citation>
    <scope>NUCLEOTIDE SEQUENCE</scope>
    <source>
        <strain evidence="2">MM415A00502</strain>
        <strain evidence="1">TM448A01450</strain>
    </source>
</reference>
<dbReference type="EMBL" id="MT142467">
    <property type="protein sequence ID" value="QJA81679.1"/>
    <property type="molecule type" value="Genomic_DNA"/>
</dbReference>
<dbReference type="AlphaFoldDB" id="A0A6H1ZRB0"/>
<proteinExistence type="predicted"/>
<evidence type="ECO:0000313" key="2">
    <source>
        <dbReference type="EMBL" id="QJA81679.1"/>
    </source>
</evidence>
<name>A0A6H1ZRB0_9ZZZZ</name>